<evidence type="ECO:0000259" key="3">
    <source>
        <dbReference type="Pfam" id="PF08541"/>
    </source>
</evidence>
<dbReference type="InterPro" id="IPR016039">
    <property type="entry name" value="Thiolase-like"/>
</dbReference>
<evidence type="ECO:0000256" key="1">
    <source>
        <dbReference type="ARBA" id="ARBA00022679"/>
    </source>
</evidence>
<dbReference type="Proteomes" id="UP001195903">
    <property type="component" value="Unassembled WGS sequence"/>
</dbReference>
<evidence type="ECO:0000259" key="4">
    <source>
        <dbReference type="Pfam" id="PF08545"/>
    </source>
</evidence>
<dbReference type="RefSeq" id="WP_214507140.1">
    <property type="nucleotide sequence ID" value="NZ_JAHEPS010000003.1"/>
</dbReference>
<comment type="caution">
    <text evidence="5">The sequence shown here is derived from an EMBL/GenBank/DDBJ whole genome shotgun (WGS) entry which is preliminary data.</text>
</comment>
<protein>
    <submittedName>
        <fullName evidence="5">Ketoacyl-ACP synthase III</fullName>
    </submittedName>
</protein>
<keyword evidence="2" id="KW-0012">Acyltransferase</keyword>
<gene>
    <name evidence="5" type="ORF">KJI95_10480</name>
</gene>
<dbReference type="InterPro" id="IPR013751">
    <property type="entry name" value="ACP_syn_III_N"/>
</dbReference>
<feature type="domain" description="Beta-ketoacyl-[acyl-carrier-protein] synthase III N-terminal" evidence="4">
    <location>
        <begin position="113"/>
        <end position="191"/>
    </location>
</feature>
<evidence type="ECO:0000256" key="2">
    <source>
        <dbReference type="ARBA" id="ARBA00023315"/>
    </source>
</evidence>
<evidence type="ECO:0000313" key="5">
    <source>
        <dbReference type="EMBL" id="MBT1444949.1"/>
    </source>
</evidence>
<keyword evidence="1" id="KW-0808">Transferase</keyword>
<proteinExistence type="predicted"/>
<evidence type="ECO:0000313" key="6">
    <source>
        <dbReference type="Proteomes" id="UP001195903"/>
    </source>
</evidence>
<dbReference type="Gene3D" id="3.40.47.10">
    <property type="match status" value="1"/>
</dbReference>
<dbReference type="Pfam" id="PF08541">
    <property type="entry name" value="ACP_syn_III_C"/>
    <property type="match status" value="1"/>
</dbReference>
<dbReference type="PANTHER" id="PTHR34069">
    <property type="entry name" value="3-OXOACYL-[ACYL-CARRIER-PROTEIN] SYNTHASE 3"/>
    <property type="match status" value="1"/>
</dbReference>
<feature type="domain" description="Beta-ketoacyl-[acyl-carrier-protein] synthase III C-terminal" evidence="3">
    <location>
        <begin position="236"/>
        <end position="323"/>
    </location>
</feature>
<accession>A0ABS5V5J0</accession>
<name>A0ABS5V5J0_9GAMM</name>
<sequence length="344" mass="36175">MALTQVTGVEIRGIVSVVPSETADNHDLTHLFSVDELKRVIDSTGIVHRRVAGEGQTVLTMATVAAKALLDDLAWETSPGLLVCITQTPDYVLPGNAVQLQHRLGLAKDTVAFDVNLGCSGFVYGLWQAATLLAALPCGRALLVVGDTTTHMCSGEQSRPVSPLFGDAVSVIALEKSADAMPMHFSLGSDGAGAPYLIQPNGAALNPQKAPALTMDGTQVFVFTLREVPASITAVLDSAAIKVSEVDTVVMHQANEMMLKRLADKLGVDNSQLLIAMQHRGNTSSASIPLAITDALSDKLASTRQTLLLSGFGVGWSWGSAVIALGPLDVCKTLEMPLPELANK</sequence>
<dbReference type="PANTHER" id="PTHR34069:SF2">
    <property type="entry name" value="BETA-KETOACYL-[ACYL-CARRIER-PROTEIN] SYNTHASE III"/>
    <property type="match status" value="1"/>
</dbReference>
<keyword evidence="6" id="KW-1185">Reference proteome</keyword>
<reference evidence="5 6" key="1">
    <citation type="submission" date="2021-05" db="EMBL/GenBank/DDBJ databases">
        <title>Shewanella sp. JM162201.</title>
        <authorList>
            <person name="Xu S."/>
            <person name="Li A."/>
        </authorList>
    </citation>
    <scope>NUCLEOTIDE SEQUENCE [LARGE SCALE GENOMIC DNA]</scope>
    <source>
        <strain evidence="5 6">JM162201</strain>
    </source>
</reference>
<organism evidence="5 6">
    <name type="scientific">Shewanella jiangmenensis</name>
    <dbReference type="NCBI Taxonomy" id="2837387"/>
    <lineage>
        <taxon>Bacteria</taxon>
        <taxon>Pseudomonadati</taxon>
        <taxon>Pseudomonadota</taxon>
        <taxon>Gammaproteobacteria</taxon>
        <taxon>Alteromonadales</taxon>
        <taxon>Shewanellaceae</taxon>
        <taxon>Shewanella</taxon>
    </lineage>
</organism>
<dbReference type="EMBL" id="JAHEPS010000003">
    <property type="protein sequence ID" value="MBT1444949.1"/>
    <property type="molecule type" value="Genomic_DNA"/>
</dbReference>
<dbReference type="Pfam" id="PF08545">
    <property type="entry name" value="ACP_syn_III"/>
    <property type="match status" value="1"/>
</dbReference>
<dbReference type="SUPFAM" id="SSF53901">
    <property type="entry name" value="Thiolase-like"/>
    <property type="match status" value="1"/>
</dbReference>
<dbReference type="CDD" id="cd00830">
    <property type="entry name" value="KAS_III"/>
    <property type="match status" value="1"/>
</dbReference>
<dbReference type="InterPro" id="IPR013747">
    <property type="entry name" value="ACP_syn_III_C"/>
</dbReference>